<keyword evidence="3" id="KW-0560">Oxidoreductase</keyword>
<dbReference type="InterPro" id="IPR001660">
    <property type="entry name" value="SAM"/>
</dbReference>
<keyword evidence="5" id="KW-0676">Redox-active center</keyword>
<evidence type="ECO:0000256" key="3">
    <source>
        <dbReference type="ARBA" id="ARBA00023002"/>
    </source>
</evidence>
<proteinExistence type="predicted"/>
<keyword evidence="2" id="KW-0049">Antioxidant</keyword>
<reference evidence="8" key="1">
    <citation type="submission" date="2021-01" db="EMBL/GenBank/DDBJ databases">
        <authorList>
            <person name="Corre E."/>
            <person name="Pelletier E."/>
            <person name="Niang G."/>
            <person name="Scheremetjew M."/>
            <person name="Finn R."/>
            <person name="Kale V."/>
            <person name="Holt S."/>
            <person name="Cochrane G."/>
            <person name="Meng A."/>
            <person name="Brown T."/>
            <person name="Cohen L."/>
        </authorList>
    </citation>
    <scope>NUCLEOTIDE SEQUENCE</scope>
    <source>
        <strain evidence="8">SoJaBio B1-5/56/2</strain>
    </source>
</reference>
<dbReference type="GO" id="GO:0008379">
    <property type="term" value="F:thioredoxin peroxidase activity"/>
    <property type="evidence" value="ECO:0007669"/>
    <property type="project" value="TreeGrafter"/>
</dbReference>
<dbReference type="Pfam" id="PF07647">
    <property type="entry name" value="SAM_2"/>
    <property type="match status" value="1"/>
</dbReference>
<evidence type="ECO:0000259" key="7">
    <source>
        <dbReference type="PROSITE" id="PS50105"/>
    </source>
</evidence>
<dbReference type="AlphaFoldDB" id="A0A7S4L5E4"/>
<feature type="region of interest" description="Disordered" evidence="6">
    <location>
        <begin position="78"/>
        <end position="112"/>
    </location>
</feature>
<keyword evidence="4" id="KW-1015">Disulfide bond</keyword>
<dbReference type="SUPFAM" id="SSF47769">
    <property type="entry name" value="SAM/Pointed domain"/>
    <property type="match status" value="1"/>
</dbReference>
<evidence type="ECO:0000256" key="2">
    <source>
        <dbReference type="ARBA" id="ARBA00022862"/>
    </source>
</evidence>
<gene>
    <name evidence="8" type="ORF">NAES01612_LOCUS15786</name>
</gene>
<dbReference type="EMBL" id="HBKR01024053">
    <property type="protein sequence ID" value="CAE2315480.1"/>
    <property type="molecule type" value="Transcribed_RNA"/>
</dbReference>
<dbReference type="GO" id="GO:0005737">
    <property type="term" value="C:cytoplasm"/>
    <property type="evidence" value="ECO:0007669"/>
    <property type="project" value="TreeGrafter"/>
</dbReference>
<evidence type="ECO:0000313" key="8">
    <source>
        <dbReference type="EMBL" id="CAE2315480.1"/>
    </source>
</evidence>
<evidence type="ECO:0000256" key="4">
    <source>
        <dbReference type="ARBA" id="ARBA00023157"/>
    </source>
</evidence>
<dbReference type="InterPro" id="IPR000866">
    <property type="entry name" value="AhpC/TSA"/>
</dbReference>
<dbReference type="Gene3D" id="1.10.150.50">
    <property type="entry name" value="Transcription Factor, Ets-1"/>
    <property type="match status" value="1"/>
</dbReference>
<dbReference type="SUPFAM" id="SSF52833">
    <property type="entry name" value="Thioredoxin-like"/>
    <property type="match status" value="1"/>
</dbReference>
<evidence type="ECO:0000256" key="5">
    <source>
        <dbReference type="ARBA" id="ARBA00023284"/>
    </source>
</evidence>
<dbReference type="Gene3D" id="3.40.30.10">
    <property type="entry name" value="Glutaredoxin"/>
    <property type="match status" value="1"/>
</dbReference>
<sequence length="390" mass="43049">MCSRLAKGSVTASGLMAESFAVLLFLPLVTQLDLLLKARAQKLVLQSCIDHHDKIFTKRSLPLTSTPLLLVNSLSSSAGMKSVGMSNSPSPKDKDKDKDKKKKPGFKRSLTGKSLAVGKGGLKLSQKKDLKDSSPSGDYAKVFSLKDHSGKKVHLAKQVAAGSRLILFFYSRDHTSKSVLKLFKSNYELFAANGCKVFGITSSKTADDVSSMRLPFPLLTDSSNRTRQKYGVSSSKNATFVLNECGEILHSYDSSDATVDHILNALYGVVLQTGGFYLRTNARIPSHHFEYFYNLTGEDTKEEEDSPQEESSGVEGWDVEEVCRWLEQNGLENFINLFEENLLTGMDLLDLDSKDLEADLGLQEDPSLPKLIAEINDVRVEHAKSKLKLK</sequence>
<dbReference type="InterPro" id="IPR036249">
    <property type="entry name" value="Thioredoxin-like_sf"/>
</dbReference>
<feature type="domain" description="SAM" evidence="7">
    <location>
        <begin position="317"/>
        <end position="381"/>
    </location>
</feature>
<protein>
    <recommendedName>
        <fullName evidence="7">SAM domain-containing protein</fullName>
    </recommendedName>
</protein>
<dbReference type="PROSITE" id="PS50105">
    <property type="entry name" value="SAM_DOMAIN"/>
    <property type="match status" value="1"/>
</dbReference>
<accession>A0A7S4L5E4</accession>
<dbReference type="PANTHER" id="PTHR42801">
    <property type="entry name" value="THIOREDOXIN-DEPENDENT PEROXIDE REDUCTASE"/>
    <property type="match status" value="1"/>
</dbReference>
<dbReference type="SMART" id="SM00454">
    <property type="entry name" value="SAM"/>
    <property type="match status" value="1"/>
</dbReference>
<organism evidence="8">
    <name type="scientific">Paramoeba aestuarina</name>
    <dbReference type="NCBI Taxonomy" id="180227"/>
    <lineage>
        <taxon>Eukaryota</taxon>
        <taxon>Amoebozoa</taxon>
        <taxon>Discosea</taxon>
        <taxon>Flabellinia</taxon>
        <taxon>Dactylopodida</taxon>
        <taxon>Paramoebidae</taxon>
        <taxon>Paramoeba</taxon>
    </lineage>
</organism>
<dbReference type="InterPro" id="IPR050924">
    <property type="entry name" value="Peroxiredoxin_BCP/PrxQ"/>
</dbReference>
<evidence type="ECO:0000256" key="1">
    <source>
        <dbReference type="ARBA" id="ARBA00022559"/>
    </source>
</evidence>
<dbReference type="InterPro" id="IPR013761">
    <property type="entry name" value="SAM/pointed_sf"/>
</dbReference>
<dbReference type="Pfam" id="PF00578">
    <property type="entry name" value="AhpC-TSA"/>
    <property type="match status" value="1"/>
</dbReference>
<dbReference type="GO" id="GO:0045454">
    <property type="term" value="P:cell redox homeostasis"/>
    <property type="evidence" value="ECO:0007669"/>
    <property type="project" value="TreeGrafter"/>
</dbReference>
<evidence type="ECO:0000256" key="6">
    <source>
        <dbReference type="SAM" id="MobiDB-lite"/>
    </source>
</evidence>
<name>A0A7S4L5E4_9EUKA</name>
<dbReference type="PANTHER" id="PTHR42801:SF4">
    <property type="entry name" value="AHPC_TSA FAMILY PROTEIN"/>
    <property type="match status" value="1"/>
</dbReference>
<dbReference type="GO" id="GO:0034599">
    <property type="term" value="P:cellular response to oxidative stress"/>
    <property type="evidence" value="ECO:0007669"/>
    <property type="project" value="TreeGrafter"/>
</dbReference>
<keyword evidence="1" id="KW-0575">Peroxidase</keyword>